<comment type="caution">
    <text evidence="3">The sequence shown here is derived from an EMBL/GenBank/DDBJ whole genome shotgun (WGS) entry which is preliminary data.</text>
</comment>
<sequence>MDTAISAADANRAFSRLLREVREEGRSFVVTAHGKPVARLVPCDAADAARGAAKAELLVRLSSQPVVDVGRWSRDDLYER</sequence>
<reference evidence="3 4" key="1">
    <citation type="submission" date="2019-03" db="EMBL/GenBank/DDBJ databases">
        <title>Paracraurococcus aquatilis NE82 genome sequence.</title>
        <authorList>
            <person name="Zhao Y."/>
            <person name="Du Z."/>
        </authorList>
    </citation>
    <scope>NUCLEOTIDE SEQUENCE [LARGE SCALE GENOMIC DNA]</scope>
    <source>
        <strain evidence="3 4">NE82</strain>
    </source>
</reference>
<comment type="function">
    <text evidence="2">Antitoxin component of a type II toxin-antitoxin (TA) system.</text>
</comment>
<name>A0A4R4DPN0_9PROT</name>
<comment type="similarity">
    <text evidence="1 2">Belongs to the phD/YefM antitoxin family.</text>
</comment>
<dbReference type="EMBL" id="SKBM01000006">
    <property type="protein sequence ID" value="TCZ63894.1"/>
    <property type="molecule type" value="Genomic_DNA"/>
</dbReference>
<proteinExistence type="inferred from homology"/>
<dbReference type="NCBIfam" id="TIGR01552">
    <property type="entry name" value="phd_fam"/>
    <property type="match status" value="1"/>
</dbReference>
<protein>
    <recommendedName>
        <fullName evidence="2">Antitoxin</fullName>
    </recommendedName>
</protein>
<dbReference type="AlphaFoldDB" id="A0A4R4DPN0"/>
<dbReference type="Gene3D" id="3.40.1620.10">
    <property type="entry name" value="YefM-like domain"/>
    <property type="match status" value="1"/>
</dbReference>
<keyword evidence="4" id="KW-1185">Reference proteome</keyword>
<organism evidence="3 4">
    <name type="scientific">Roseicella aquatilis</name>
    <dbReference type="NCBI Taxonomy" id="2527868"/>
    <lineage>
        <taxon>Bacteria</taxon>
        <taxon>Pseudomonadati</taxon>
        <taxon>Pseudomonadota</taxon>
        <taxon>Alphaproteobacteria</taxon>
        <taxon>Acetobacterales</taxon>
        <taxon>Roseomonadaceae</taxon>
        <taxon>Roseicella</taxon>
    </lineage>
</organism>
<dbReference type="SUPFAM" id="SSF143120">
    <property type="entry name" value="YefM-like"/>
    <property type="match status" value="1"/>
</dbReference>
<evidence type="ECO:0000256" key="2">
    <source>
        <dbReference type="RuleBase" id="RU362080"/>
    </source>
</evidence>
<evidence type="ECO:0000313" key="3">
    <source>
        <dbReference type="EMBL" id="TCZ63894.1"/>
    </source>
</evidence>
<evidence type="ECO:0000313" key="4">
    <source>
        <dbReference type="Proteomes" id="UP000295023"/>
    </source>
</evidence>
<accession>A0A4R4DPN0</accession>
<gene>
    <name evidence="3" type="ORF">EXY23_07855</name>
</gene>
<dbReference type="Pfam" id="PF02604">
    <property type="entry name" value="PhdYeFM_antitox"/>
    <property type="match status" value="1"/>
</dbReference>
<dbReference type="OrthoDB" id="7276624at2"/>
<dbReference type="InterPro" id="IPR006442">
    <property type="entry name" value="Antitoxin_Phd/YefM"/>
</dbReference>
<dbReference type="RefSeq" id="WP_132286664.1">
    <property type="nucleotide sequence ID" value="NZ_SKBM01000006.1"/>
</dbReference>
<dbReference type="InterPro" id="IPR036165">
    <property type="entry name" value="YefM-like_sf"/>
</dbReference>
<dbReference type="Proteomes" id="UP000295023">
    <property type="component" value="Unassembled WGS sequence"/>
</dbReference>
<evidence type="ECO:0000256" key="1">
    <source>
        <dbReference type="ARBA" id="ARBA00009981"/>
    </source>
</evidence>